<dbReference type="PANTHER" id="PTHR46641:SF25">
    <property type="entry name" value="CNMAMIDE RECEPTOR-RELATED"/>
    <property type="match status" value="1"/>
</dbReference>
<evidence type="ECO:0000256" key="1">
    <source>
        <dbReference type="ARBA" id="ARBA00004370"/>
    </source>
</evidence>
<dbReference type="Proteomes" id="UP000749559">
    <property type="component" value="Unassembled WGS sequence"/>
</dbReference>
<dbReference type="Pfam" id="PF00001">
    <property type="entry name" value="7tm_1"/>
    <property type="match status" value="1"/>
</dbReference>
<dbReference type="OrthoDB" id="9990906at2759"/>
<evidence type="ECO:0000256" key="2">
    <source>
        <dbReference type="ARBA" id="ARBA00022692"/>
    </source>
</evidence>
<name>A0A8J1Y872_OWEFU</name>
<comment type="similarity">
    <text evidence="5">Belongs to the G-protein coupled receptor 1 family.</text>
</comment>
<keyword evidence="5" id="KW-0675">Receptor</keyword>
<protein>
    <submittedName>
        <fullName evidence="6">Uncharacterized protein</fullName>
    </submittedName>
</protein>
<keyword evidence="3" id="KW-1133">Transmembrane helix</keyword>
<sequence length="450" mass="51368">MNTDELDHYLLPHSAYRISKILMLYVPPVLLVIGTFGNIFAFIILKRLPTQSTYFYLSVLSITDLVVLYIGQLRKWIGVLNGNDLRNHHDWICKLTVVFGYVSSDFSVWLIIAVTVERYIVVCHPLKANRMCNIKRARFVSLLIFTIILAINSQFFVTVKLIHHVSDKDNKTHWLCESDEPYKFLNDVAWSWVDAAIYSFVPFFAIMVLNLLIISAVLRAQTSRNQIARSASMYKAEVRVKKHRQEANTRLTVMMLTVSFTFLLTTLPNACTGIAINLFTDKSNTDLVIKYHLVRTITDLLMYLNHSINFYLYCATGAKFRKQITKLLSCGFPQNFFLSSTGGCDAHPNGNDVRCSSLLQKNNTSIRTLLTHTNGSAPPICKNNRTICAKALSPSKWQLLRKQKTKIIHMYESNPQQNKNVPIVYKYNSMENGNSVIRNKNVKTSSESSI</sequence>
<dbReference type="GO" id="GO:0016020">
    <property type="term" value="C:membrane"/>
    <property type="evidence" value="ECO:0007669"/>
    <property type="project" value="UniProtKB-SubCell"/>
</dbReference>
<evidence type="ECO:0000256" key="5">
    <source>
        <dbReference type="RuleBase" id="RU000688"/>
    </source>
</evidence>
<dbReference type="InterPro" id="IPR017452">
    <property type="entry name" value="GPCR_Rhodpsn_7TM"/>
</dbReference>
<gene>
    <name evidence="6" type="ORF">OFUS_LOCUS6598</name>
</gene>
<dbReference type="EMBL" id="CAIIXF020000003">
    <property type="protein sequence ID" value="CAH1779829.1"/>
    <property type="molecule type" value="Genomic_DNA"/>
</dbReference>
<keyword evidence="2 5" id="KW-0812">Transmembrane</keyword>
<dbReference type="PANTHER" id="PTHR46641">
    <property type="entry name" value="FMRFAMIDE RECEPTOR-RELATED"/>
    <property type="match status" value="1"/>
</dbReference>
<keyword evidence="7" id="KW-1185">Reference proteome</keyword>
<evidence type="ECO:0000313" key="7">
    <source>
        <dbReference type="Proteomes" id="UP000749559"/>
    </source>
</evidence>
<dbReference type="GO" id="GO:0004930">
    <property type="term" value="F:G protein-coupled receptor activity"/>
    <property type="evidence" value="ECO:0007669"/>
    <property type="project" value="UniProtKB-KW"/>
</dbReference>
<evidence type="ECO:0000256" key="4">
    <source>
        <dbReference type="ARBA" id="ARBA00023136"/>
    </source>
</evidence>
<dbReference type="PROSITE" id="PS50262">
    <property type="entry name" value="G_PROTEIN_RECEP_F1_2"/>
    <property type="match status" value="1"/>
</dbReference>
<keyword evidence="5" id="KW-0297">G-protein coupled receptor</keyword>
<organism evidence="6 7">
    <name type="scientific">Owenia fusiformis</name>
    <name type="common">Polychaete worm</name>
    <dbReference type="NCBI Taxonomy" id="6347"/>
    <lineage>
        <taxon>Eukaryota</taxon>
        <taxon>Metazoa</taxon>
        <taxon>Spiralia</taxon>
        <taxon>Lophotrochozoa</taxon>
        <taxon>Annelida</taxon>
        <taxon>Polychaeta</taxon>
        <taxon>Sedentaria</taxon>
        <taxon>Canalipalpata</taxon>
        <taxon>Sabellida</taxon>
        <taxon>Oweniida</taxon>
        <taxon>Oweniidae</taxon>
        <taxon>Owenia</taxon>
    </lineage>
</organism>
<comment type="subcellular location">
    <subcellularLocation>
        <location evidence="1">Membrane</location>
    </subcellularLocation>
</comment>
<dbReference type="SUPFAM" id="SSF81321">
    <property type="entry name" value="Family A G protein-coupled receptor-like"/>
    <property type="match status" value="1"/>
</dbReference>
<dbReference type="CDD" id="cd14978">
    <property type="entry name" value="7tmA_FMRFamide_R-like"/>
    <property type="match status" value="1"/>
</dbReference>
<dbReference type="PRINTS" id="PR00237">
    <property type="entry name" value="GPCRRHODOPSN"/>
</dbReference>
<dbReference type="AlphaFoldDB" id="A0A8J1Y872"/>
<dbReference type="Gene3D" id="1.20.1070.10">
    <property type="entry name" value="Rhodopsin 7-helix transmembrane proteins"/>
    <property type="match status" value="1"/>
</dbReference>
<evidence type="ECO:0000313" key="6">
    <source>
        <dbReference type="EMBL" id="CAH1779829.1"/>
    </source>
</evidence>
<accession>A0A8J1Y872</accession>
<keyword evidence="5" id="KW-0807">Transducer</keyword>
<reference evidence="6" key="1">
    <citation type="submission" date="2022-03" db="EMBL/GenBank/DDBJ databases">
        <authorList>
            <person name="Martin C."/>
        </authorList>
    </citation>
    <scope>NUCLEOTIDE SEQUENCE</scope>
</reference>
<proteinExistence type="inferred from homology"/>
<dbReference type="InterPro" id="IPR000276">
    <property type="entry name" value="GPCR_Rhodpsn"/>
</dbReference>
<keyword evidence="4" id="KW-0472">Membrane</keyword>
<dbReference type="PROSITE" id="PS00237">
    <property type="entry name" value="G_PROTEIN_RECEP_F1_1"/>
    <property type="match status" value="1"/>
</dbReference>
<evidence type="ECO:0000256" key="3">
    <source>
        <dbReference type="ARBA" id="ARBA00022989"/>
    </source>
</evidence>
<comment type="caution">
    <text evidence="6">The sequence shown here is derived from an EMBL/GenBank/DDBJ whole genome shotgun (WGS) entry which is preliminary data.</text>
</comment>
<dbReference type="InterPro" id="IPR052954">
    <property type="entry name" value="GPCR-Ligand_Int"/>
</dbReference>